<dbReference type="Proteomes" id="UP000570851">
    <property type="component" value="Unassembled WGS sequence"/>
</dbReference>
<keyword evidence="1" id="KW-1133">Transmembrane helix</keyword>
<reference evidence="2 3" key="1">
    <citation type="submission" date="2019-11" db="EMBL/GenBank/DDBJ databases">
        <title>Comparison of genomes from free-living endosymbiotic cyanobacteria isolated from Azolla.</title>
        <authorList>
            <person name="Thiel T."/>
            <person name="Pratte B."/>
        </authorList>
    </citation>
    <scope>NUCLEOTIDE SEQUENCE [LARGE SCALE GENOMIC DNA]</scope>
    <source>
        <strain evidence="2 3">N2B</strain>
    </source>
</reference>
<dbReference type="RefSeq" id="WP_011317049.1">
    <property type="nucleotide sequence ID" value="NZ_JACKZP010000095.1"/>
</dbReference>
<accession>A0ABR6SCS0</accession>
<organism evidence="2 3">
    <name type="scientific">Trichormus variabilis N2B</name>
    <dbReference type="NCBI Taxonomy" id="2681315"/>
    <lineage>
        <taxon>Bacteria</taxon>
        <taxon>Bacillati</taxon>
        <taxon>Cyanobacteriota</taxon>
        <taxon>Cyanophyceae</taxon>
        <taxon>Nostocales</taxon>
        <taxon>Nostocaceae</taxon>
        <taxon>Trichormus</taxon>
    </lineage>
</organism>
<name>A0ABR6SCS0_ANAVA</name>
<feature type="transmembrane region" description="Helical" evidence="1">
    <location>
        <begin position="20"/>
        <end position="40"/>
    </location>
</feature>
<keyword evidence="1" id="KW-0812">Transmembrane</keyword>
<sequence>MATVIYQVLQLDTWQQKVGAVVIFICRLMQNVAVTTVYILDMGLMLRVLPKLKLFPRQYFNKLPAILPKYF</sequence>
<protein>
    <submittedName>
        <fullName evidence="2">Uncharacterized protein</fullName>
    </submittedName>
</protein>
<dbReference type="EMBL" id="JACKZP010000095">
    <property type="protein sequence ID" value="MBC1304206.1"/>
    <property type="molecule type" value="Genomic_DNA"/>
</dbReference>
<comment type="caution">
    <text evidence="2">The sequence shown here is derived from an EMBL/GenBank/DDBJ whole genome shotgun (WGS) entry which is preliminary data.</text>
</comment>
<evidence type="ECO:0000313" key="2">
    <source>
        <dbReference type="EMBL" id="MBC1304206.1"/>
    </source>
</evidence>
<evidence type="ECO:0000256" key="1">
    <source>
        <dbReference type="SAM" id="Phobius"/>
    </source>
</evidence>
<gene>
    <name evidence="2" type="ORF">GNE12_20035</name>
</gene>
<keyword evidence="1" id="KW-0472">Membrane</keyword>
<dbReference type="GeneID" id="58722803"/>
<proteinExistence type="predicted"/>
<evidence type="ECO:0000313" key="3">
    <source>
        <dbReference type="Proteomes" id="UP000570851"/>
    </source>
</evidence>
<keyword evidence="3" id="KW-1185">Reference proteome</keyword>